<protein>
    <recommendedName>
        <fullName evidence="3">DUF3533 domain-containing protein</fullName>
    </recommendedName>
</protein>
<gene>
    <name evidence="4" type="ORF">EHS25_004596</name>
</gene>
<sequence>MASAEPPDQGQEVSVPVSAPMPPPASYRAESSTSTHRPTVELKADEASQATKMAQNGHNGMPSSPASASSPGSRTMKLKHVSNEFWSPQMKPLRKVVFKILGLSTTLIILVMWACLPFYWGSMWKANRYTNKLTVRVINYDEGAIGSFISSALLNQTNLGYFYTSPSEFPTDEDVANDIVEEGAWGAIVIQQSATSNLLAARQIGNSSYNGTSAVNVYYVQARNEAAVNGYLVPYIQQELGAIVARASAASAAQYLASVAGNATAINLLAQAPTTVSNSVWYTLVNLRPDTQPVAGAILLVGLIYLLIFSFVITLNNSACRDLIGPYLTTRSYLIYRLVVPFSLYLPVSFLYAMVSLPFDVHFGAHYTYAGGFFLWAFTCFLGMAALGLSVEFAITILGPKFIGFFLIPLIIANVSVASLPNELQPWIYRYGVAMPFYNIGQIVRTIIFNTKNEVAMNLGILLAWTVLSMITITIATWLFRRYAVHKTCKELGENRMVEDGPA</sequence>
<organism evidence="4 5">
    <name type="scientific">Saitozyma podzolica</name>
    <dbReference type="NCBI Taxonomy" id="1890683"/>
    <lineage>
        <taxon>Eukaryota</taxon>
        <taxon>Fungi</taxon>
        <taxon>Dikarya</taxon>
        <taxon>Basidiomycota</taxon>
        <taxon>Agaricomycotina</taxon>
        <taxon>Tremellomycetes</taxon>
        <taxon>Tremellales</taxon>
        <taxon>Trimorphomycetaceae</taxon>
        <taxon>Saitozyma</taxon>
    </lineage>
</organism>
<evidence type="ECO:0000313" key="5">
    <source>
        <dbReference type="Proteomes" id="UP000279259"/>
    </source>
</evidence>
<dbReference type="Proteomes" id="UP000279259">
    <property type="component" value="Unassembled WGS sequence"/>
</dbReference>
<evidence type="ECO:0000313" key="4">
    <source>
        <dbReference type="EMBL" id="RSH94790.1"/>
    </source>
</evidence>
<dbReference type="OrthoDB" id="2140105at2759"/>
<accession>A0A427YUH9</accession>
<feature type="transmembrane region" description="Helical" evidence="2">
    <location>
        <begin position="402"/>
        <end position="420"/>
    </location>
</feature>
<dbReference type="PANTHER" id="PTHR34814:SF1">
    <property type="entry name" value="NITROSOGUANIDINE RESISTANCE PROTEIN SNG1"/>
    <property type="match status" value="1"/>
</dbReference>
<keyword evidence="2" id="KW-0812">Transmembrane</keyword>
<evidence type="ECO:0000256" key="1">
    <source>
        <dbReference type="SAM" id="MobiDB-lite"/>
    </source>
</evidence>
<dbReference type="PANTHER" id="PTHR34814">
    <property type="entry name" value="NITROSOGUANIDINE RESISTANCE PROTEIN SNG1"/>
    <property type="match status" value="1"/>
</dbReference>
<feature type="transmembrane region" description="Helical" evidence="2">
    <location>
        <begin position="459"/>
        <end position="480"/>
    </location>
</feature>
<keyword evidence="2" id="KW-1133">Transmembrane helix</keyword>
<evidence type="ECO:0000256" key="2">
    <source>
        <dbReference type="SAM" id="Phobius"/>
    </source>
</evidence>
<dbReference type="GO" id="GO:0016020">
    <property type="term" value="C:membrane"/>
    <property type="evidence" value="ECO:0007669"/>
    <property type="project" value="TreeGrafter"/>
</dbReference>
<dbReference type="STRING" id="1890683.A0A427YUH9"/>
<feature type="transmembrane region" description="Helical" evidence="2">
    <location>
        <begin position="373"/>
        <end position="395"/>
    </location>
</feature>
<keyword evidence="5" id="KW-1185">Reference proteome</keyword>
<dbReference type="InterPro" id="IPR022703">
    <property type="entry name" value="DUF3533"/>
</dbReference>
<feature type="region of interest" description="Disordered" evidence="1">
    <location>
        <begin position="1"/>
        <end position="74"/>
    </location>
</feature>
<proteinExistence type="predicted"/>
<reference evidence="4 5" key="1">
    <citation type="submission" date="2018-11" db="EMBL/GenBank/DDBJ databases">
        <title>Genome sequence of Saitozyma podzolica DSM 27192.</title>
        <authorList>
            <person name="Aliyu H."/>
            <person name="Gorte O."/>
            <person name="Ochsenreither K."/>
        </authorList>
    </citation>
    <scope>NUCLEOTIDE SEQUENCE [LARGE SCALE GENOMIC DNA]</scope>
    <source>
        <strain evidence="4 5">DSM 27192</strain>
    </source>
</reference>
<evidence type="ECO:0000259" key="3">
    <source>
        <dbReference type="Pfam" id="PF12051"/>
    </source>
</evidence>
<dbReference type="EMBL" id="RSCD01000002">
    <property type="protein sequence ID" value="RSH94790.1"/>
    <property type="molecule type" value="Genomic_DNA"/>
</dbReference>
<dbReference type="Pfam" id="PF12051">
    <property type="entry name" value="DUF3533"/>
    <property type="match status" value="1"/>
</dbReference>
<dbReference type="InterPro" id="IPR053001">
    <property type="entry name" value="MNNG_permease-like"/>
</dbReference>
<name>A0A427YUH9_9TREE</name>
<feature type="domain" description="DUF3533" evidence="3">
    <location>
        <begin position="107"/>
        <end position="471"/>
    </location>
</feature>
<feature type="compositionally biased region" description="Low complexity" evidence="1">
    <location>
        <begin position="62"/>
        <end position="73"/>
    </location>
</feature>
<feature type="transmembrane region" description="Helical" evidence="2">
    <location>
        <begin position="334"/>
        <end position="353"/>
    </location>
</feature>
<dbReference type="AlphaFoldDB" id="A0A427YUH9"/>
<comment type="caution">
    <text evidence="4">The sequence shown here is derived from an EMBL/GenBank/DDBJ whole genome shotgun (WGS) entry which is preliminary data.</text>
</comment>
<keyword evidence="2" id="KW-0472">Membrane</keyword>
<feature type="compositionally biased region" description="Polar residues" evidence="1">
    <location>
        <begin position="48"/>
        <end position="58"/>
    </location>
</feature>
<feature type="transmembrane region" description="Helical" evidence="2">
    <location>
        <begin position="294"/>
        <end position="313"/>
    </location>
</feature>
<feature type="transmembrane region" description="Helical" evidence="2">
    <location>
        <begin position="96"/>
        <end position="120"/>
    </location>
</feature>